<feature type="region of interest" description="Disordered" evidence="2">
    <location>
        <begin position="70"/>
        <end position="95"/>
    </location>
</feature>
<evidence type="ECO:0000313" key="4">
    <source>
        <dbReference type="Proteomes" id="UP000008068"/>
    </source>
</evidence>
<dbReference type="FunCoup" id="G0MR50">
    <property type="interactions" value="1055"/>
</dbReference>
<dbReference type="OMA" id="QREHHIN"/>
<proteinExistence type="predicted"/>
<sequence length="250" mass="28965">MLLILIVFVLIFLILLLYFGKTFLLEKNVSQPVTNDLLTTVPKLTATENQGSVEEVILKTIKLEGTLRENEENSISLEDNSEENEVLKKRDEETDEPMEIVRELKNSSIPLRVATENLSKHLVKTPEGSPKSTSSCISSDILTDSVLDEENMSPTDHGSRERVFSISRPSSFPMEFSTSSSSAPYFNFTRKTPELIPRMMLEEFELLDRSIEKRKMDIRDLLRRIQSAKRRHRRFSEHIQRVQREHHINY</sequence>
<dbReference type="eggNOG" id="ENOG502TI80">
    <property type="taxonomic scope" value="Eukaryota"/>
</dbReference>
<dbReference type="InParanoid" id="G0MR50"/>
<reference evidence="4" key="1">
    <citation type="submission" date="2011-07" db="EMBL/GenBank/DDBJ databases">
        <authorList>
            <consortium name="Caenorhabditis brenneri Sequencing and Analysis Consortium"/>
            <person name="Wilson R.K."/>
        </authorList>
    </citation>
    <scope>NUCLEOTIDE SEQUENCE [LARGE SCALE GENOMIC DNA]</scope>
    <source>
        <strain evidence="4">PB2801</strain>
    </source>
</reference>
<keyword evidence="1" id="KW-0175">Coiled coil</keyword>
<dbReference type="OrthoDB" id="5876302at2759"/>
<keyword evidence="4" id="KW-1185">Reference proteome</keyword>
<dbReference type="AlphaFoldDB" id="G0MR50"/>
<feature type="coiled-coil region" evidence="1">
    <location>
        <begin position="211"/>
        <end position="245"/>
    </location>
</feature>
<organism evidence="4">
    <name type="scientific">Caenorhabditis brenneri</name>
    <name type="common">Nematode worm</name>
    <dbReference type="NCBI Taxonomy" id="135651"/>
    <lineage>
        <taxon>Eukaryota</taxon>
        <taxon>Metazoa</taxon>
        <taxon>Ecdysozoa</taxon>
        <taxon>Nematoda</taxon>
        <taxon>Chromadorea</taxon>
        <taxon>Rhabditida</taxon>
        <taxon>Rhabditina</taxon>
        <taxon>Rhabditomorpha</taxon>
        <taxon>Rhabditoidea</taxon>
        <taxon>Rhabditidae</taxon>
        <taxon>Peloderinae</taxon>
        <taxon>Caenorhabditis</taxon>
    </lineage>
</organism>
<dbReference type="Proteomes" id="UP000008068">
    <property type="component" value="Unassembled WGS sequence"/>
</dbReference>
<protein>
    <submittedName>
        <fullName evidence="3">Uncharacterized protein</fullName>
    </submittedName>
</protein>
<name>G0MR50_CAEBE</name>
<accession>G0MR50</accession>
<evidence type="ECO:0000256" key="2">
    <source>
        <dbReference type="SAM" id="MobiDB-lite"/>
    </source>
</evidence>
<evidence type="ECO:0000256" key="1">
    <source>
        <dbReference type="SAM" id="Coils"/>
    </source>
</evidence>
<dbReference type="EMBL" id="GL379808">
    <property type="protein sequence ID" value="EGT42025.1"/>
    <property type="molecule type" value="Genomic_DNA"/>
</dbReference>
<dbReference type="HOGENOM" id="CLU_1066444_0_0_1"/>
<gene>
    <name evidence="3" type="ORF">CAEBREN_24742</name>
</gene>
<evidence type="ECO:0000313" key="3">
    <source>
        <dbReference type="EMBL" id="EGT42025.1"/>
    </source>
</evidence>